<sequence>MITDLLLSPEPSRFSKSCLFLSRYKLQRAYCPFQVICIRSIRNIKAGEKCMVEAVLSWGTGLLLYFIEGKPYPHHSFRYVEPHHFIMTDL</sequence>
<dbReference type="RefSeq" id="WP_219875897.1">
    <property type="nucleotide sequence ID" value="NZ_JAHYXK010000002.1"/>
</dbReference>
<name>A0ABS7CQA0_9BACT</name>
<dbReference type="EMBL" id="JAHYXK010000002">
    <property type="protein sequence ID" value="MBW7466004.1"/>
    <property type="molecule type" value="Genomic_DNA"/>
</dbReference>
<gene>
    <name evidence="1" type="ORF">K0O23_02920</name>
</gene>
<protein>
    <submittedName>
        <fullName evidence="1">Uncharacterized protein</fullName>
    </submittedName>
</protein>
<proteinExistence type="predicted"/>
<organism evidence="1 2">
    <name type="scientific">Pontibacter aydingkolensis</name>
    <dbReference type="NCBI Taxonomy" id="1911536"/>
    <lineage>
        <taxon>Bacteria</taxon>
        <taxon>Pseudomonadati</taxon>
        <taxon>Bacteroidota</taxon>
        <taxon>Cytophagia</taxon>
        <taxon>Cytophagales</taxon>
        <taxon>Hymenobacteraceae</taxon>
        <taxon>Pontibacter</taxon>
    </lineage>
</organism>
<evidence type="ECO:0000313" key="1">
    <source>
        <dbReference type="EMBL" id="MBW7466004.1"/>
    </source>
</evidence>
<comment type="caution">
    <text evidence="1">The sequence shown here is derived from an EMBL/GenBank/DDBJ whole genome shotgun (WGS) entry which is preliminary data.</text>
</comment>
<dbReference type="Proteomes" id="UP000813018">
    <property type="component" value="Unassembled WGS sequence"/>
</dbReference>
<reference evidence="1 2" key="1">
    <citation type="journal article" date="2016" name="Int. J. Syst. Evol. Microbiol.">
        <title>Pontibacter aydingkolensis sp. nov., isolated from soil of a salt lake.</title>
        <authorList>
            <person name="Osman G."/>
            <person name="Zhang T."/>
            <person name="Lou K."/>
            <person name="Gao Y."/>
            <person name="Chang W."/>
            <person name="Lin Q."/>
            <person name="Yang H.M."/>
            <person name="Huo X.D."/>
            <person name="Wang N."/>
        </authorList>
    </citation>
    <scope>NUCLEOTIDE SEQUENCE [LARGE SCALE GENOMIC DNA]</scope>
    <source>
        <strain evidence="1 2">KACC 19255</strain>
    </source>
</reference>
<evidence type="ECO:0000313" key="2">
    <source>
        <dbReference type="Proteomes" id="UP000813018"/>
    </source>
</evidence>
<keyword evidence="2" id="KW-1185">Reference proteome</keyword>
<accession>A0ABS7CQA0</accession>